<accession>A0A7H2BKX6</accession>
<organism evidence="5 6">
    <name type="scientific">Rothia amarae</name>
    <dbReference type="NCBI Taxonomy" id="169480"/>
    <lineage>
        <taxon>Bacteria</taxon>
        <taxon>Bacillati</taxon>
        <taxon>Actinomycetota</taxon>
        <taxon>Actinomycetes</taxon>
        <taxon>Micrococcales</taxon>
        <taxon>Micrococcaceae</taxon>
        <taxon>Rothia</taxon>
    </lineage>
</organism>
<dbReference type="PANTHER" id="PTHR10133:SF27">
    <property type="entry name" value="DNA POLYMERASE NU"/>
    <property type="match status" value="1"/>
</dbReference>
<keyword evidence="5" id="KW-0269">Exonuclease</keyword>
<dbReference type="GO" id="GO:0004527">
    <property type="term" value="F:exonuclease activity"/>
    <property type="evidence" value="ECO:0007669"/>
    <property type="project" value="UniProtKB-KW"/>
</dbReference>
<dbReference type="GO" id="GO:0003677">
    <property type="term" value="F:DNA binding"/>
    <property type="evidence" value="ECO:0007669"/>
    <property type="project" value="InterPro"/>
</dbReference>
<dbReference type="PANTHER" id="PTHR10133">
    <property type="entry name" value="DNA POLYMERASE I"/>
    <property type="match status" value="1"/>
</dbReference>
<dbReference type="Pfam" id="PF00476">
    <property type="entry name" value="DNA_pol_A"/>
    <property type="match status" value="1"/>
</dbReference>
<dbReference type="RefSeq" id="WP_190617909.1">
    <property type="nucleotide sequence ID" value="NZ_CP061538.1"/>
</dbReference>
<dbReference type="EC" id="2.7.7.7" evidence="1"/>
<dbReference type="EMBL" id="CP061538">
    <property type="protein sequence ID" value="QNV40322.1"/>
    <property type="molecule type" value="Genomic_DNA"/>
</dbReference>
<evidence type="ECO:0000259" key="4">
    <source>
        <dbReference type="SMART" id="SM00482"/>
    </source>
</evidence>
<dbReference type="Proteomes" id="UP000516421">
    <property type="component" value="Chromosome"/>
</dbReference>
<feature type="domain" description="DNA-directed DNA polymerase family A palm" evidence="4">
    <location>
        <begin position="342"/>
        <end position="552"/>
    </location>
</feature>
<keyword evidence="6" id="KW-1185">Reference proteome</keyword>
<sequence>MYIVLGASESGAAGEFLWEAVTVADGRVGSRRTVPESKLGQFVHEVEDSNRPAPIRWVWADSRQIMPLFLAQGISPERSHDLRLIQRILSIATTHSQSHITFAPTLDLLQESPEKPWGMLPPARQIQGQDSLFDDGFLSASKPDTGQKTAPTASQLAVELQTQLRAIEAAPHPRRLKLLAAAESTGGMIAAEMKFHGMPWNKSLHEKLLVETLGPRPAPFERPAEMEKLATEIREKLATPKLNVDSPQELLRALQSAGIRVKSTSKWALKGWAEENPQLAQQRRSLIEPLLAYKKLARLFTANGWNWLDEWVQDDRFHPSYEVGGVVTGRWGAHGGGAMQIPRDVRTAVAAEPGKMLVVADASQVEPRILAAMSGDEKLALAGRGTDLYLGIAKIGEHTGSALNERAQAKIALLGAMYGATTGESGKLMPHLRTMFPQAIEFTERAARVGEQGGQVSTYLGRVSPAPSSEWFERQRRQATAEDERAAMAASRSWGRFTRNFVVQGTAAEWALCWMAQIRQKLRATTLFGKPLQSQLVYFLHDEIMIYGPEREASLCEQIVRDAAQAAGELLFGHISVEFPVTIAVTDNYSTAK</sequence>
<name>A0A7H2BKX6_9MICC</name>
<dbReference type="CDD" id="cd06444">
    <property type="entry name" value="DNA_pol_A"/>
    <property type="match status" value="1"/>
</dbReference>
<dbReference type="KEGG" id="rama:IDM48_02490"/>
<evidence type="ECO:0000256" key="2">
    <source>
        <dbReference type="ARBA" id="ARBA00022705"/>
    </source>
</evidence>
<gene>
    <name evidence="5" type="ORF">IDM48_02490</name>
</gene>
<dbReference type="GO" id="GO:0006302">
    <property type="term" value="P:double-strand break repair"/>
    <property type="evidence" value="ECO:0007669"/>
    <property type="project" value="TreeGrafter"/>
</dbReference>
<protein>
    <recommendedName>
        <fullName evidence="1">DNA-directed DNA polymerase</fullName>
        <ecNumber evidence="1">2.7.7.7</ecNumber>
    </recommendedName>
</protein>
<dbReference type="InterPro" id="IPR001098">
    <property type="entry name" value="DNA-dir_DNA_pol_A_palm_dom"/>
</dbReference>
<evidence type="ECO:0000313" key="6">
    <source>
        <dbReference type="Proteomes" id="UP000516421"/>
    </source>
</evidence>
<evidence type="ECO:0000256" key="1">
    <source>
        <dbReference type="ARBA" id="ARBA00012417"/>
    </source>
</evidence>
<dbReference type="NCBIfam" id="NF011538">
    <property type="entry name" value="PRK14975.1-1"/>
    <property type="match status" value="1"/>
</dbReference>
<keyword evidence="5" id="KW-0378">Hydrolase</keyword>
<reference evidence="5 6" key="1">
    <citation type="submission" date="2020-09" db="EMBL/GenBank/DDBJ databases">
        <title>Investigation of environmental microbe.</title>
        <authorList>
            <person name="Ou Y."/>
            <person name="Kang Q."/>
        </authorList>
    </citation>
    <scope>NUCLEOTIDE SEQUENCE [LARGE SCALE GENOMIC DNA]</scope>
    <source>
        <strain evidence="5 6">KJZ-9</strain>
    </source>
</reference>
<proteinExistence type="predicted"/>
<dbReference type="GO" id="GO:0006261">
    <property type="term" value="P:DNA-templated DNA replication"/>
    <property type="evidence" value="ECO:0007669"/>
    <property type="project" value="InterPro"/>
</dbReference>
<dbReference type="Gene3D" id="3.30.70.370">
    <property type="match status" value="1"/>
</dbReference>
<dbReference type="Gene3D" id="1.10.150.20">
    <property type="entry name" value="5' to 3' exonuclease, C-terminal subdomain"/>
    <property type="match status" value="1"/>
</dbReference>
<dbReference type="SUPFAM" id="SSF56672">
    <property type="entry name" value="DNA/RNA polymerases"/>
    <property type="match status" value="1"/>
</dbReference>
<dbReference type="SMART" id="SM00482">
    <property type="entry name" value="POLAc"/>
    <property type="match status" value="1"/>
</dbReference>
<evidence type="ECO:0000256" key="3">
    <source>
        <dbReference type="ARBA" id="ARBA00049244"/>
    </source>
</evidence>
<keyword evidence="5" id="KW-0540">Nuclease</keyword>
<dbReference type="InterPro" id="IPR043502">
    <property type="entry name" value="DNA/RNA_pol_sf"/>
</dbReference>
<keyword evidence="2" id="KW-0235">DNA replication</keyword>
<dbReference type="AlphaFoldDB" id="A0A7H2BKX6"/>
<comment type="catalytic activity">
    <reaction evidence="3">
        <text>DNA(n) + a 2'-deoxyribonucleoside 5'-triphosphate = DNA(n+1) + diphosphate</text>
        <dbReference type="Rhea" id="RHEA:22508"/>
        <dbReference type="Rhea" id="RHEA-COMP:17339"/>
        <dbReference type="Rhea" id="RHEA-COMP:17340"/>
        <dbReference type="ChEBI" id="CHEBI:33019"/>
        <dbReference type="ChEBI" id="CHEBI:61560"/>
        <dbReference type="ChEBI" id="CHEBI:173112"/>
        <dbReference type="EC" id="2.7.7.7"/>
    </reaction>
</comment>
<dbReference type="GO" id="GO:0003887">
    <property type="term" value="F:DNA-directed DNA polymerase activity"/>
    <property type="evidence" value="ECO:0007669"/>
    <property type="project" value="UniProtKB-EC"/>
</dbReference>
<dbReference type="InterPro" id="IPR002298">
    <property type="entry name" value="DNA_polymerase_A"/>
</dbReference>
<evidence type="ECO:0000313" key="5">
    <source>
        <dbReference type="EMBL" id="QNV40322.1"/>
    </source>
</evidence>